<comment type="caution">
    <text evidence="1">The sequence shown here is derived from an EMBL/GenBank/DDBJ whole genome shotgun (WGS) entry which is preliminary data.</text>
</comment>
<keyword evidence="2" id="KW-1185">Reference proteome</keyword>
<dbReference type="AlphaFoldDB" id="A0A4Y2EPW6"/>
<protein>
    <submittedName>
        <fullName evidence="1">Uncharacterized protein</fullName>
    </submittedName>
</protein>
<name>A0A4Y2EPW6_ARAVE</name>
<sequence length="192" mass="22523">MRTVVYNFDRKNCGYKHIYIHLQSVFQIINGASQNKAQNPWPSYLIQNPSRLRSLANRSRNSFQLYTGIWGWYFQFLAFSSCQLRMVIIEFIPWIAVMCFDPDARGEPSIVSKPGSIRVHLILVVQNFRNKILNPRLYENICRFNIIFQIIDVQQSTELRRPTSPSLKLLKLPWLSDAMGGYRSEHQAPVWK</sequence>
<proteinExistence type="predicted"/>
<accession>A0A4Y2EPW6</accession>
<organism evidence="1 2">
    <name type="scientific">Araneus ventricosus</name>
    <name type="common">Orbweaver spider</name>
    <name type="synonym">Epeira ventricosa</name>
    <dbReference type="NCBI Taxonomy" id="182803"/>
    <lineage>
        <taxon>Eukaryota</taxon>
        <taxon>Metazoa</taxon>
        <taxon>Ecdysozoa</taxon>
        <taxon>Arthropoda</taxon>
        <taxon>Chelicerata</taxon>
        <taxon>Arachnida</taxon>
        <taxon>Araneae</taxon>
        <taxon>Araneomorphae</taxon>
        <taxon>Entelegynae</taxon>
        <taxon>Araneoidea</taxon>
        <taxon>Araneidae</taxon>
        <taxon>Araneus</taxon>
    </lineage>
</organism>
<gene>
    <name evidence="1" type="ORF">AVEN_165604_1</name>
</gene>
<evidence type="ECO:0000313" key="2">
    <source>
        <dbReference type="Proteomes" id="UP000499080"/>
    </source>
</evidence>
<dbReference type="Proteomes" id="UP000499080">
    <property type="component" value="Unassembled WGS sequence"/>
</dbReference>
<reference evidence="1 2" key="1">
    <citation type="journal article" date="2019" name="Sci. Rep.">
        <title>Orb-weaving spider Araneus ventricosus genome elucidates the spidroin gene catalogue.</title>
        <authorList>
            <person name="Kono N."/>
            <person name="Nakamura H."/>
            <person name="Ohtoshi R."/>
            <person name="Moran D.A.P."/>
            <person name="Shinohara A."/>
            <person name="Yoshida Y."/>
            <person name="Fujiwara M."/>
            <person name="Mori M."/>
            <person name="Tomita M."/>
            <person name="Arakawa K."/>
        </authorList>
    </citation>
    <scope>NUCLEOTIDE SEQUENCE [LARGE SCALE GENOMIC DNA]</scope>
</reference>
<dbReference type="EMBL" id="BGPR01000650">
    <property type="protein sequence ID" value="GBM30036.1"/>
    <property type="molecule type" value="Genomic_DNA"/>
</dbReference>
<evidence type="ECO:0000313" key="1">
    <source>
        <dbReference type="EMBL" id="GBM30036.1"/>
    </source>
</evidence>